<feature type="transmembrane region" description="Helical" evidence="8">
    <location>
        <begin position="304"/>
        <end position="330"/>
    </location>
</feature>
<gene>
    <name evidence="9" type="ORF">ISP20_09665</name>
</gene>
<feature type="region of interest" description="Disordered" evidence="7">
    <location>
        <begin position="1"/>
        <end position="24"/>
    </location>
</feature>
<feature type="transmembrane region" description="Helical" evidence="8">
    <location>
        <begin position="259"/>
        <end position="279"/>
    </location>
</feature>
<organism evidence="9 10">
    <name type="scientific">Dyella kyungheensis</name>
    <dbReference type="NCBI Taxonomy" id="1242174"/>
    <lineage>
        <taxon>Bacteria</taxon>
        <taxon>Pseudomonadati</taxon>
        <taxon>Pseudomonadota</taxon>
        <taxon>Gammaproteobacteria</taxon>
        <taxon>Lysobacterales</taxon>
        <taxon>Rhodanobacteraceae</taxon>
        <taxon>Dyella</taxon>
    </lineage>
</organism>
<keyword evidence="6 8" id="KW-0472">Membrane</keyword>
<keyword evidence="5 8" id="KW-1133">Transmembrane helix</keyword>
<dbReference type="Proteomes" id="UP001430065">
    <property type="component" value="Unassembled WGS sequence"/>
</dbReference>
<protein>
    <submittedName>
        <fullName evidence="9">Divalent metal cation transporter</fullName>
    </submittedName>
</protein>
<sequence length="439" mass="46277">MKAREKAVGSTSPAKDDTSSTKSESWWQRLGAGFVTGAADDDPSGVATYSQVGAKFGYALLWIMFLTIPLMIAIQMVSARIGRVTGRGLADNLSRNFPSAAVWSLVALLVVANVINIAADIAAMGAAVQLLTGGSTLAYGVGLAALSTALQVFVPFHKYSPFLKVLALSLFSYVATVFAVKVPWGEVLRSTALPHIQWNVDYLTAIVAVLGTTISPYLFCWQAAQEVEEIRDSDEREPLKHADSQAPDAFKRIAMDTSVGMIFSNLVAFFIIVTAAAVLHAHGKTDIQSTAEAAEALKPTAGRFAFLLFSLGIVSTGMLAVPVLAGATAFAVAGATRSTYGLAHKPREAKLFYAVLVGVMAAGTALIFTPVDPIKALYWSAVVNGVCAVPLMAAMMILARREETMGKHVVGGWLQGLGWLATAVMGVAAIVMFATLGKG</sequence>
<evidence type="ECO:0000256" key="7">
    <source>
        <dbReference type="SAM" id="MobiDB-lite"/>
    </source>
</evidence>
<feature type="transmembrane region" description="Helical" evidence="8">
    <location>
        <begin position="100"/>
        <end position="131"/>
    </location>
</feature>
<evidence type="ECO:0000256" key="3">
    <source>
        <dbReference type="ARBA" id="ARBA00022692"/>
    </source>
</evidence>
<feature type="transmembrane region" description="Helical" evidence="8">
    <location>
        <begin position="202"/>
        <end position="221"/>
    </location>
</feature>
<keyword evidence="4" id="KW-0769">Symport</keyword>
<feature type="transmembrane region" description="Helical" evidence="8">
    <location>
        <begin position="410"/>
        <end position="436"/>
    </location>
</feature>
<reference evidence="9 10" key="1">
    <citation type="submission" date="2020-10" db="EMBL/GenBank/DDBJ databases">
        <title>Phylogeny of dyella-like bacteria.</title>
        <authorList>
            <person name="Fu J."/>
        </authorList>
    </citation>
    <scope>NUCLEOTIDE SEQUENCE [LARGE SCALE GENOMIC DNA]</scope>
    <source>
        <strain evidence="9 10">THG-B117</strain>
    </source>
</reference>
<evidence type="ECO:0000256" key="6">
    <source>
        <dbReference type="ARBA" id="ARBA00023136"/>
    </source>
</evidence>
<dbReference type="PANTHER" id="PTHR11706">
    <property type="entry name" value="SOLUTE CARRIER PROTEIN FAMILY 11 MEMBER"/>
    <property type="match status" value="1"/>
</dbReference>
<comment type="subcellular location">
    <subcellularLocation>
        <location evidence="1">Membrane</location>
        <topology evidence="1">Multi-pass membrane protein</topology>
    </subcellularLocation>
</comment>
<evidence type="ECO:0000256" key="4">
    <source>
        <dbReference type="ARBA" id="ARBA00022847"/>
    </source>
</evidence>
<proteinExistence type="predicted"/>
<keyword evidence="10" id="KW-1185">Reference proteome</keyword>
<feature type="transmembrane region" description="Helical" evidence="8">
    <location>
        <begin position="59"/>
        <end position="79"/>
    </location>
</feature>
<accession>A0ABS2JT42</accession>
<feature type="transmembrane region" description="Helical" evidence="8">
    <location>
        <begin position="137"/>
        <end position="156"/>
    </location>
</feature>
<dbReference type="InterPro" id="IPR001046">
    <property type="entry name" value="NRAMP_fam"/>
</dbReference>
<comment type="caution">
    <text evidence="9">The sequence shown here is derived from an EMBL/GenBank/DDBJ whole genome shotgun (WGS) entry which is preliminary data.</text>
</comment>
<evidence type="ECO:0000256" key="1">
    <source>
        <dbReference type="ARBA" id="ARBA00004141"/>
    </source>
</evidence>
<name>A0ABS2JT42_9GAMM</name>
<keyword evidence="3 8" id="KW-0812">Transmembrane</keyword>
<dbReference type="RefSeq" id="WP_204635809.1">
    <property type="nucleotide sequence ID" value="NZ_JADIKC010000003.1"/>
</dbReference>
<evidence type="ECO:0000256" key="2">
    <source>
        <dbReference type="ARBA" id="ARBA00022448"/>
    </source>
</evidence>
<dbReference type="EMBL" id="JADIKC010000003">
    <property type="protein sequence ID" value="MBM7121420.1"/>
    <property type="molecule type" value="Genomic_DNA"/>
</dbReference>
<dbReference type="PANTHER" id="PTHR11706:SF33">
    <property type="entry name" value="NATURAL RESISTANCE-ASSOCIATED MACROPHAGE PROTEIN 2"/>
    <property type="match status" value="1"/>
</dbReference>
<dbReference type="Pfam" id="PF01566">
    <property type="entry name" value="Nramp"/>
    <property type="match status" value="1"/>
</dbReference>
<evidence type="ECO:0000256" key="8">
    <source>
        <dbReference type="SAM" id="Phobius"/>
    </source>
</evidence>
<evidence type="ECO:0000313" key="9">
    <source>
        <dbReference type="EMBL" id="MBM7121420.1"/>
    </source>
</evidence>
<feature type="transmembrane region" description="Helical" evidence="8">
    <location>
        <begin position="351"/>
        <end position="371"/>
    </location>
</feature>
<feature type="transmembrane region" description="Helical" evidence="8">
    <location>
        <begin position="163"/>
        <end position="182"/>
    </location>
</feature>
<keyword evidence="2" id="KW-0813">Transport</keyword>
<evidence type="ECO:0000313" key="10">
    <source>
        <dbReference type="Proteomes" id="UP001430065"/>
    </source>
</evidence>
<feature type="transmembrane region" description="Helical" evidence="8">
    <location>
        <begin position="377"/>
        <end position="398"/>
    </location>
</feature>
<evidence type="ECO:0000256" key="5">
    <source>
        <dbReference type="ARBA" id="ARBA00022989"/>
    </source>
</evidence>